<proteinExistence type="predicted"/>
<evidence type="ECO:0000313" key="2">
    <source>
        <dbReference type="Proteomes" id="UP000265366"/>
    </source>
</evidence>
<accession>A0A3A1P9C1</accession>
<evidence type="ECO:0000313" key="1">
    <source>
        <dbReference type="EMBL" id="RIV89599.1"/>
    </source>
</evidence>
<dbReference type="AlphaFoldDB" id="A0A3A1P9C1"/>
<keyword evidence="2" id="KW-1185">Reference proteome</keyword>
<name>A0A3A1P9C1_9SPHN</name>
<gene>
    <name evidence="1" type="ORF">D2V17_05885</name>
</gene>
<organism evidence="1 2">
    <name type="scientific">Aurantiacibacter xanthus</name>
    <dbReference type="NCBI Taxonomy" id="1784712"/>
    <lineage>
        <taxon>Bacteria</taxon>
        <taxon>Pseudomonadati</taxon>
        <taxon>Pseudomonadota</taxon>
        <taxon>Alphaproteobacteria</taxon>
        <taxon>Sphingomonadales</taxon>
        <taxon>Erythrobacteraceae</taxon>
        <taxon>Aurantiacibacter</taxon>
    </lineage>
</organism>
<dbReference type="EMBL" id="QXFM01000059">
    <property type="protein sequence ID" value="RIV89599.1"/>
    <property type="molecule type" value="Genomic_DNA"/>
</dbReference>
<protein>
    <submittedName>
        <fullName evidence="1">Uncharacterized protein</fullName>
    </submittedName>
</protein>
<comment type="caution">
    <text evidence="1">The sequence shown here is derived from an EMBL/GenBank/DDBJ whole genome shotgun (WGS) entry which is preliminary data.</text>
</comment>
<reference evidence="1 2" key="1">
    <citation type="submission" date="2018-08" db="EMBL/GenBank/DDBJ databases">
        <title>Erythrobacter zhengii sp.nov., a bacterium isolated from deep-sea sediment.</title>
        <authorList>
            <person name="Fang C."/>
            <person name="Wu Y.-H."/>
            <person name="Sun C."/>
            <person name="Wang H."/>
            <person name="Cheng H."/>
            <person name="Meng F.-X."/>
            <person name="Wang C.-S."/>
            <person name="Xu X.-W."/>
        </authorList>
    </citation>
    <scope>NUCLEOTIDE SEQUENCE [LARGE SCALE GENOMIC DNA]</scope>
    <source>
        <strain evidence="1 2">CCTCC AB 2015396</strain>
    </source>
</reference>
<dbReference type="Proteomes" id="UP000265366">
    <property type="component" value="Unassembled WGS sequence"/>
</dbReference>
<sequence>MAFPPRWDTEKDEMVLCTVGPNSLDNPQYNMKLQMLIAMRHIEGLQGGPATSIFRAMSSEVRRVVMATEAETVRIIESRP</sequence>